<keyword evidence="1" id="KW-0479">Metal-binding</keyword>
<evidence type="ECO:0000313" key="4">
    <source>
        <dbReference type="EMBL" id="KAK7089236.1"/>
    </source>
</evidence>
<feature type="region of interest" description="Disordered" evidence="2">
    <location>
        <begin position="273"/>
        <end position="309"/>
    </location>
</feature>
<dbReference type="InterPro" id="IPR026523">
    <property type="entry name" value="PNMA"/>
</dbReference>
<dbReference type="Pfam" id="PF14893">
    <property type="entry name" value="PNMA"/>
    <property type="match status" value="1"/>
</dbReference>
<feature type="compositionally biased region" description="Basic and acidic residues" evidence="2">
    <location>
        <begin position="35"/>
        <end position="59"/>
    </location>
</feature>
<dbReference type="AlphaFoldDB" id="A0AAN9FYI5"/>
<proteinExistence type="predicted"/>
<dbReference type="PROSITE" id="PS50158">
    <property type="entry name" value="ZF_CCHC"/>
    <property type="match status" value="1"/>
</dbReference>
<reference evidence="4 5" key="1">
    <citation type="submission" date="2024-02" db="EMBL/GenBank/DDBJ databases">
        <title>Chromosome-scale genome assembly of the rough periwinkle Littorina saxatilis.</title>
        <authorList>
            <person name="De Jode A."/>
            <person name="Faria R."/>
            <person name="Formenti G."/>
            <person name="Sims Y."/>
            <person name="Smith T.P."/>
            <person name="Tracey A."/>
            <person name="Wood J.M.D."/>
            <person name="Zagrodzka Z.B."/>
            <person name="Johannesson K."/>
            <person name="Butlin R.K."/>
            <person name="Leder E.H."/>
        </authorList>
    </citation>
    <scope>NUCLEOTIDE SEQUENCE [LARGE SCALE GENOMIC DNA]</scope>
    <source>
        <strain evidence="4">Snail1</strain>
        <tissue evidence="4">Muscle</tissue>
    </source>
</reference>
<evidence type="ECO:0000259" key="3">
    <source>
        <dbReference type="PROSITE" id="PS50158"/>
    </source>
</evidence>
<organism evidence="4 5">
    <name type="scientific">Littorina saxatilis</name>
    <dbReference type="NCBI Taxonomy" id="31220"/>
    <lineage>
        <taxon>Eukaryota</taxon>
        <taxon>Metazoa</taxon>
        <taxon>Spiralia</taxon>
        <taxon>Lophotrochozoa</taxon>
        <taxon>Mollusca</taxon>
        <taxon>Gastropoda</taxon>
        <taxon>Caenogastropoda</taxon>
        <taxon>Littorinimorpha</taxon>
        <taxon>Littorinoidea</taxon>
        <taxon>Littorinidae</taxon>
        <taxon>Littorina</taxon>
    </lineage>
</organism>
<feature type="compositionally biased region" description="Polar residues" evidence="2">
    <location>
        <begin position="281"/>
        <end position="294"/>
    </location>
</feature>
<gene>
    <name evidence="4" type="ORF">V1264_024631</name>
</gene>
<comment type="caution">
    <text evidence="4">The sequence shown here is derived from an EMBL/GenBank/DDBJ whole genome shotgun (WGS) entry which is preliminary data.</text>
</comment>
<dbReference type="InterPro" id="IPR048270">
    <property type="entry name" value="PNMA_C"/>
</dbReference>
<evidence type="ECO:0000313" key="5">
    <source>
        <dbReference type="Proteomes" id="UP001374579"/>
    </source>
</evidence>
<dbReference type="SUPFAM" id="SSF57756">
    <property type="entry name" value="Retrovirus zinc finger-like domains"/>
    <property type="match status" value="1"/>
</dbReference>
<dbReference type="GO" id="GO:0008270">
    <property type="term" value="F:zinc ion binding"/>
    <property type="evidence" value="ECO:0007669"/>
    <property type="project" value="UniProtKB-KW"/>
</dbReference>
<protein>
    <recommendedName>
        <fullName evidence="3">CCHC-type domain-containing protein</fullName>
    </recommendedName>
</protein>
<keyword evidence="1" id="KW-0862">Zinc</keyword>
<accession>A0AAN9FYI5</accession>
<dbReference type="EMBL" id="JBAMIC010002470">
    <property type="protein sequence ID" value="KAK7089236.1"/>
    <property type="molecule type" value="Genomic_DNA"/>
</dbReference>
<dbReference type="PANTHER" id="PTHR23095">
    <property type="entry name" value="PARANEOPLASTIC ANTIGEN"/>
    <property type="match status" value="1"/>
</dbReference>
<feature type="region of interest" description="Disordered" evidence="2">
    <location>
        <begin position="35"/>
        <end position="61"/>
    </location>
</feature>
<keyword evidence="1" id="KW-0863">Zinc-finger</keyword>
<keyword evidence="5" id="KW-1185">Reference proteome</keyword>
<name>A0AAN9FYI5_9CAEN</name>
<evidence type="ECO:0000256" key="1">
    <source>
        <dbReference type="PROSITE-ProRule" id="PRU00047"/>
    </source>
</evidence>
<sequence length="351" mass="39946">MAEQVTEEELRLLKSFRELGLTPKADTKEDLERWIHSQGIKEEEADSRPHSKEDLDRSRPRTLALSRTPQISVFSGNPQGDKQTTFDLWKFEVRCLMENGVYDEPVILEAIRRSLRGEAARIAMRLGISATVKELLTKLESVFGNVQAGERLLAAFYGARQESAEDVTQWSCRLEDLLAKAQDLGRVRPMEVDEMLRVMFYTGLRQELKDRTGHKFDTIKNFDELRSAIRQIEQDSSCQASKVKPISKAAQQAPNDVDELRAQVHQLATELESVKERQPANYGNYQNSANYQNQRGRGRGRGANSQQHRQTNDIICHRCGEKGHIRVGCRVRLDHSKQVLNPNGPTEMGSM</sequence>
<dbReference type="PANTHER" id="PTHR23095:SF46">
    <property type="entry name" value="GAG PROTEIN"/>
    <property type="match status" value="1"/>
</dbReference>
<dbReference type="Proteomes" id="UP001374579">
    <property type="component" value="Unassembled WGS sequence"/>
</dbReference>
<dbReference type="InterPro" id="IPR036875">
    <property type="entry name" value="Znf_CCHC_sf"/>
</dbReference>
<feature type="domain" description="CCHC-type" evidence="3">
    <location>
        <begin position="316"/>
        <end position="330"/>
    </location>
</feature>
<dbReference type="GO" id="GO:0003676">
    <property type="term" value="F:nucleic acid binding"/>
    <property type="evidence" value="ECO:0007669"/>
    <property type="project" value="InterPro"/>
</dbReference>
<evidence type="ECO:0000256" key="2">
    <source>
        <dbReference type="SAM" id="MobiDB-lite"/>
    </source>
</evidence>
<dbReference type="InterPro" id="IPR001878">
    <property type="entry name" value="Znf_CCHC"/>
</dbReference>